<dbReference type="InterPro" id="IPR029063">
    <property type="entry name" value="SAM-dependent_MTases_sf"/>
</dbReference>
<dbReference type="PANTHER" id="PTHR42912">
    <property type="entry name" value="METHYLTRANSFERASE"/>
    <property type="match status" value="1"/>
</dbReference>
<comment type="caution">
    <text evidence="3">The sequence shown here is derived from an EMBL/GenBank/DDBJ whole genome shotgun (WGS) entry which is preliminary data.</text>
</comment>
<evidence type="ECO:0000313" key="4">
    <source>
        <dbReference type="Proteomes" id="UP000254866"/>
    </source>
</evidence>
<protein>
    <recommendedName>
        <fullName evidence="5">S-adenosyl-L-methionine-dependent methyltransferase</fullName>
    </recommendedName>
</protein>
<keyword evidence="2" id="KW-1133">Transmembrane helix</keyword>
<keyword evidence="4" id="KW-1185">Reference proteome</keyword>
<dbReference type="Proteomes" id="UP000254866">
    <property type="component" value="Unassembled WGS sequence"/>
</dbReference>
<evidence type="ECO:0000256" key="2">
    <source>
        <dbReference type="SAM" id="Phobius"/>
    </source>
</evidence>
<gene>
    <name evidence="3" type="ORF">BP5553_02017</name>
</gene>
<dbReference type="CDD" id="cd02440">
    <property type="entry name" value="AdoMet_MTases"/>
    <property type="match status" value="1"/>
</dbReference>
<dbReference type="AlphaFoldDB" id="A0A370U2M9"/>
<dbReference type="EMBL" id="NPIC01000001">
    <property type="protein sequence ID" value="RDL42038.1"/>
    <property type="molecule type" value="Genomic_DNA"/>
</dbReference>
<organism evidence="3 4">
    <name type="scientific">Venustampulla echinocandica</name>
    <dbReference type="NCBI Taxonomy" id="2656787"/>
    <lineage>
        <taxon>Eukaryota</taxon>
        <taxon>Fungi</taxon>
        <taxon>Dikarya</taxon>
        <taxon>Ascomycota</taxon>
        <taxon>Pezizomycotina</taxon>
        <taxon>Leotiomycetes</taxon>
        <taxon>Helotiales</taxon>
        <taxon>Pleuroascaceae</taxon>
        <taxon>Venustampulla</taxon>
    </lineage>
</organism>
<reference evidence="3 4" key="1">
    <citation type="journal article" date="2018" name="IMA Fungus">
        <title>IMA Genome-F 9: Draft genome sequence of Annulohypoxylon stygium, Aspergillus mulundensis, Berkeleyomyces basicola (syn. Thielaviopsis basicola), Ceratocystis smalleyi, two Cercospora beticola strains, Coleophoma cylindrospora, Fusarium fracticaudum, Phialophora cf. hyalina, and Morchella septimelata.</title>
        <authorList>
            <person name="Wingfield B.D."/>
            <person name="Bills G.F."/>
            <person name="Dong Y."/>
            <person name="Huang W."/>
            <person name="Nel W.J."/>
            <person name="Swalarsk-Parry B.S."/>
            <person name="Vaghefi N."/>
            <person name="Wilken P.M."/>
            <person name="An Z."/>
            <person name="de Beer Z.W."/>
            <person name="De Vos L."/>
            <person name="Chen L."/>
            <person name="Duong T.A."/>
            <person name="Gao Y."/>
            <person name="Hammerbacher A."/>
            <person name="Kikkert J.R."/>
            <person name="Li Y."/>
            <person name="Li H."/>
            <person name="Li K."/>
            <person name="Li Q."/>
            <person name="Liu X."/>
            <person name="Ma X."/>
            <person name="Naidoo K."/>
            <person name="Pethybridge S.J."/>
            <person name="Sun J."/>
            <person name="Steenkamp E.T."/>
            <person name="van der Nest M.A."/>
            <person name="van Wyk S."/>
            <person name="Wingfield M.J."/>
            <person name="Xiong C."/>
            <person name="Yue Q."/>
            <person name="Zhang X."/>
        </authorList>
    </citation>
    <scope>NUCLEOTIDE SEQUENCE [LARGE SCALE GENOMIC DNA]</scope>
    <source>
        <strain evidence="3 4">BP 5553</strain>
    </source>
</reference>
<dbReference type="OrthoDB" id="416496at2759"/>
<evidence type="ECO:0000313" key="3">
    <source>
        <dbReference type="EMBL" id="RDL42038.1"/>
    </source>
</evidence>
<dbReference type="STRING" id="2656787.A0A370U2M9"/>
<dbReference type="Gene3D" id="3.40.50.150">
    <property type="entry name" value="Vaccinia Virus protein VP39"/>
    <property type="match status" value="1"/>
</dbReference>
<feature type="region of interest" description="Disordered" evidence="1">
    <location>
        <begin position="39"/>
        <end position="84"/>
    </location>
</feature>
<dbReference type="RefSeq" id="XP_031874694.1">
    <property type="nucleotide sequence ID" value="XM_032010640.1"/>
</dbReference>
<dbReference type="GeneID" id="43594866"/>
<sequence length="385" mass="42466">METTTRRVFYTAFFNVNKSLQCLRTPMGGGTRFATRAMSTTRCLRAKPPPAKKAQKKPLDYKPSSRRPPPRPSAPPPIPPKPHTNPLRYRTIPIVFGGITLFSLSAYIAYLCISLSKTPSHPVPTDPAQQSDVSHRYDDIAKTFDASVDWTESLMGLVKLRKRLAKEAKGDVLEVSVGTGRNLEFYNFDGSASVKGKEGGGGKVESFTAVDKSAEMVEVAREKFGKLRPDSKPGGVKVRWVVGDASSPAQIPPAPNQKDGKYDTVLQTMGLCSVTDPIAFLKHLGEIVKPGEGRILLLEHGRGKWSWLNDILDKFAEGHAREFGCWWNRDLEGIVKESGLEVVRFETWHGGTTAWVELRKGKCDGGNVKEAGKEKKSDGGKKGWW</sequence>
<dbReference type="SUPFAM" id="SSF53335">
    <property type="entry name" value="S-adenosyl-L-methionine-dependent methyltransferases"/>
    <property type="match status" value="1"/>
</dbReference>
<feature type="transmembrane region" description="Helical" evidence="2">
    <location>
        <begin position="91"/>
        <end position="110"/>
    </location>
</feature>
<dbReference type="Pfam" id="PF13489">
    <property type="entry name" value="Methyltransf_23"/>
    <property type="match status" value="1"/>
</dbReference>
<keyword evidence="2" id="KW-0812">Transmembrane</keyword>
<dbReference type="GO" id="GO:0008168">
    <property type="term" value="F:methyltransferase activity"/>
    <property type="evidence" value="ECO:0007669"/>
    <property type="project" value="TreeGrafter"/>
</dbReference>
<keyword evidence="2" id="KW-0472">Membrane</keyword>
<feature type="compositionally biased region" description="Pro residues" evidence="1">
    <location>
        <begin position="70"/>
        <end position="83"/>
    </location>
</feature>
<accession>A0A370U2M9</accession>
<dbReference type="PANTHER" id="PTHR42912:SF83">
    <property type="entry name" value="METHYLTRANSFERASE TYPE 11 DOMAIN-CONTAINING PROTEIN"/>
    <property type="match status" value="1"/>
</dbReference>
<dbReference type="InterPro" id="IPR050508">
    <property type="entry name" value="Methyltransf_Superfamily"/>
</dbReference>
<proteinExistence type="predicted"/>
<evidence type="ECO:0008006" key="5">
    <source>
        <dbReference type="Google" id="ProtNLM"/>
    </source>
</evidence>
<name>A0A370U2M9_9HELO</name>
<evidence type="ECO:0000256" key="1">
    <source>
        <dbReference type="SAM" id="MobiDB-lite"/>
    </source>
</evidence>